<sequence>MLHDRSRRSLLTALAVLPLAPLTACADPPARPAAPTPAPDSDRPVGPSSSPAPTASPLAQLAALERKFDARLGVYAVDTGTGRQLAHRADERFAHASTFKALAAGAVLAKYELGGMGRRVTYGKDRLVPHSPVSERHVGSGMTLDELCDAAVRHSDNAAANLLLDALGGPEGLQDALRAVGDDVTRISRTEPELSRWSPGELRDTSTPRALARTLRAYVLGDALGANERARRTKWLRTNTTGDATIRAGTPAGWTVGDKTGTGSGYGARNDIAVLWPPGGAAPLVLAVLTRRAEQSAAHDDRLIAQAASVVVGALG</sequence>
<feature type="signal peptide" evidence="4">
    <location>
        <begin position="1"/>
        <end position="26"/>
    </location>
</feature>
<keyword evidence="6" id="KW-0378">Hydrolase</keyword>
<dbReference type="Gene3D" id="3.40.710.10">
    <property type="entry name" value="DD-peptidase/beta-lactamase superfamily"/>
    <property type="match status" value="1"/>
</dbReference>
<feature type="chain" id="PRO_5031222845" description="Beta-lactamase" evidence="4">
    <location>
        <begin position="27"/>
        <end position="316"/>
    </location>
</feature>
<dbReference type="InterPro" id="IPR000871">
    <property type="entry name" value="Beta-lactam_class-A"/>
</dbReference>
<dbReference type="EMBL" id="JACHEM010000020">
    <property type="protein sequence ID" value="MBB6439329.1"/>
    <property type="molecule type" value="Genomic_DNA"/>
</dbReference>
<feature type="compositionally biased region" description="Pro residues" evidence="3">
    <location>
        <begin position="29"/>
        <end position="38"/>
    </location>
</feature>
<dbReference type="Pfam" id="PF13354">
    <property type="entry name" value="Beta-lactamase2"/>
    <property type="match status" value="1"/>
</dbReference>
<accession>A0A7X0HKH1</accession>
<comment type="caution">
    <text evidence="6">The sequence shown here is derived from an EMBL/GenBank/DDBJ whole genome shotgun (WGS) entry which is preliminary data.</text>
</comment>
<dbReference type="PANTHER" id="PTHR35333:SF3">
    <property type="entry name" value="BETA-LACTAMASE-TYPE TRANSPEPTIDASE FOLD CONTAINING PROTEIN"/>
    <property type="match status" value="1"/>
</dbReference>
<feature type="domain" description="Beta-lactamase class A catalytic" evidence="5">
    <location>
        <begin position="73"/>
        <end position="290"/>
    </location>
</feature>
<dbReference type="Proteomes" id="UP000540423">
    <property type="component" value="Unassembled WGS sequence"/>
</dbReference>
<dbReference type="GO" id="GO:0030655">
    <property type="term" value="P:beta-lactam antibiotic catabolic process"/>
    <property type="evidence" value="ECO:0007669"/>
    <property type="project" value="InterPro"/>
</dbReference>
<dbReference type="PRINTS" id="PR00118">
    <property type="entry name" value="BLACTAMASEA"/>
</dbReference>
<evidence type="ECO:0000256" key="2">
    <source>
        <dbReference type="ARBA" id="ARBA00030171"/>
    </source>
</evidence>
<proteinExistence type="predicted"/>
<evidence type="ECO:0000313" key="6">
    <source>
        <dbReference type="EMBL" id="MBB6439329.1"/>
    </source>
</evidence>
<evidence type="ECO:0000256" key="3">
    <source>
        <dbReference type="SAM" id="MobiDB-lite"/>
    </source>
</evidence>
<evidence type="ECO:0000259" key="5">
    <source>
        <dbReference type="Pfam" id="PF13354"/>
    </source>
</evidence>
<keyword evidence="4" id="KW-0732">Signal</keyword>
<dbReference type="InterPro" id="IPR012338">
    <property type="entry name" value="Beta-lactam/transpept-like"/>
</dbReference>
<feature type="region of interest" description="Disordered" evidence="3">
    <location>
        <begin position="28"/>
        <end position="55"/>
    </location>
</feature>
<organism evidence="6 7">
    <name type="scientific">Streptomyces candidus</name>
    <dbReference type="NCBI Taxonomy" id="67283"/>
    <lineage>
        <taxon>Bacteria</taxon>
        <taxon>Bacillati</taxon>
        <taxon>Actinomycetota</taxon>
        <taxon>Actinomycetes</taxon>
        <taxon>Kitasatosporales</taxon>
        <taxon>Streptomycetaceae</taxon>
        <taxon>Streptomyces</taxon>
    </lineage>
</organism>
<name>A0A7X0HKH1_9ACTN</name>
<dbReference type="PANTHER" id="PTHR35333">
    <property type="entry name" value="BETA-LACTAMASE"/>
    <property type="match status" value="1"/>
</dbReference>
<dbReference type="GO" id="GO:0008800">
    <property type="term" value="F:beta-lactamase activity"/>
    <property type="evidence" value="ECO:0007669"/>
    <property type="project" value="InterPro"/>
</dbReference>
<dbReference type="InterPro" id="IPR045155">
    <property type="entry name" value="Beta-lactam_cat"/>
</dbReference>
<evidence type="ECO:0000256" key="4">
    <source>
        <dbReference type="SAM" id="SignalP"/>
    </source>
</evidence>
<dbReference type="SUPFAM" id="SSF56601">
    <property type="entry name" value="beta-lactamase/transpeptidase-like"/>
    <property type="match status" value="1"/>
</dbReference>
<dbReference type="InterPro" id="IPR006311">
    <property type="entry name" value="TAT_signal"/>
</dbReference>
<dbReference type="AlphaFoldDB" id="A0A7X0HKH1"/>
<protein>
    <recommendedName>
        <fullName evidence="1">Beta-lactamase</fullName>
    </recommendedName>
    <alternativeName>
        <fullName evidence="2">Penicillinase</fullName>
    </alternativeName>
</protein>
<reference evidence="6 7" key="1">
    <citation type="submission" date="2020-08" db="EMBL/GenBank/DDBJ databases">
        <title>Genomic Encyclopedia of Type Strains, Phase IV (KMG-IV): sequencing the most valuable type-strain genomes for metagenomic binning, comparative biology and taxonomic classification.</title>
        <authorList>
            <person name="Goeker M."/>
        </authorList>
    </citation>
    <scope>NUCLEOTIDE SEQUENCE [LARGE SCALE GENOMIC DNA]</scope>
    <source>
        <strain evidence="6 7">DSM 40141</strain>
    </source>
</reference>
<dbReference type="RefSeq" id="WP_185035818.1">
    <property type="nucleotide sequence ID" value="NZ_BNBN01000005.1"/>
</dbReference>
<dbReference type="PROSITE" id="PS51318">
    <property type="entry name" value="TAT"/>
    <property type="match status" value="1"/>
</dbReference>
<dbReference type="GO" id="GO:0046677">
    <property type="term" value="P:response to antibiotic"/>
    <property type="evidence" value="ECO:0007669"/>
    <property type="project" value="InterPro"/>
</dbReference>
<dbReference type="NCBIfam" id="NF033103">
    <property type="entry name" value="bla_class_A"/>
    <property type="match status" value="1"/>
</dbReference>
<gene>
    <name evidence="6" type="ORF">HNQ79_005841</name>
</gene>
<keyword evidence="7" id="KW-1185">Reference proteome</keyword>
<evidence type="ECO:0000256" key="1">
    <source>
        <dbReference type="ARBA" id="ARBA00018879"/>
    </source>
</evidence>
<evidence type="ECO:0000313" key="7">
    <source>
        <dbReference type="Proteomes" id="UP000540423"/>
    </source>
</evidence>